<protein>
    <recommendedName>
        <fullName evidence="5">DUF4407 domain-containing protein</fullName>
    </recommendedName>
</protein>
<proteinExistence type="predicted"/>
<feature type="transmembrane region" description="Helical" evidence="2">
    <location>
        <begin position="299"/>
        <end position="320"/>
    </location>
</feature>
<dbReference type="RefSeq" id="WP_007039876.1">
    <property type="nucleotide sequence ID" value="NZ_AFWT01000006.1"/>
</dbReference>
<evidence type="ECO:0000313" key="4">
    <source>
        <dbReference type="Proteomes" id="UP000004200"/>
    </source>
</evidence>
<sequence>MITNARVIETPCTAAGLEGRSLLERLMAVGTIERDIIAGNPKLRREIAFQALALILCSISLGYAVYRVAISLLGFPVFHALPLATLAAIGLFALDHHYLIQARGNGADDIRRAIYQVRFVSIVIIMLSFSLMTTDTFHADIERILAEAKEVRRATMEQSPQYALELGGAREAMVQATAAIGREEELQLRLRALQVELGRALQDMQDEIQGNETDGKIRVGGFGPRARGFRTTAERLGREIATTKEELGRIGDPQDRLTTAKQRLATVEQRLQNELNIAYGGRSQRLEAMGMLLKSSSSAWIAVTFWILIGTLPDLMMFAAQRRMFNHDLFEAMRAAEHEDLRAEIDRLRRMLRQRQTDRLTPIEVSLTAAPLSEASGDAAETRAHKAQGAAQNGGAT</sequence>
<feature type="region of interest" description="Disordered" evidence="1">
    <location>
        <begin position="374"/>
        <end position="397"/>
    </location>
</feature>
<accession>G2DYP9</accession>
<keyword evidence="2" id="KW-0812">Transmembrane</keyword>
<dbReference type="InterPro" id="IPR025519">
    <property type="entry name" value="DUF4407"/>
</dbReference>
<evidence type="ECO:0000256" key="1">
    <source>
        <dbReference type="SAM" id="MobiDB-lite"/>
    </source>
</evidence>
<organism evidence="3 4">
    <name type="scientific">Thiorhodococcus drewsii AZ1</name>
    <dbReference type="NCBI Taxonomy" id="765913"/>
    <lineage>
        <taxon>Bacteria</taxon>
        <taxon>Pseudomonadati</taxon>
        <taxon>Pseudomonadota</taxon>
        <taxon>Gammaproteobacteria</taxon>
        <taxon>Chromatiales</taxon>
        <taxon>Chromatiaceae</taxon>
        <taxon>Thiorhodococcus</taxon>
    </lineage>
</organism>
<gene>
    <name evidence="3" type="ORF">ThidrDRAFT_1161</name>
</gene>
<feature type="transmembrane region" description="Helical" evidence="2">
    <location>
        <begin position="72"/>
        <end position="94"/>
    </location>
</feature>
<dbReference type="Proteomes" id="UP000004200">
    <property type="component" value="Unassembled WGS sequence"/>
</dbReference>
<evidence type="ECO:0000313" key="3">
    <source>
        <dbReference type="EMBL" id="EGV32676.1"/>
    </source>
</evidence>
<feature type="transmembrane region" description="Helical" evidence="2">
    <location>
        <begin position="115"/>
        <end position="133"/>
    </location>
</feature>
<keyword evidence="2" id="KW-1133">Transmembrane helix</keyword>
<evidence type="ECO:0000256" key="2">
    <source>
        <dbReference type="SAM" id="Phobius"/>
    </source>
</evidence>
<dbReference type="Pfam" id="PF14362">
    <property type="entry name" value="DUF4407"/>
    <property type="match status" value="1"/>
</dbReference>
<dbReference type="EMBL" id="AFWT01000006">
    <property type="protein sequence ID" value="EGV32676.1"/>
    <property type="molecule type" value="Genomic_DNA"/>
</dbReference>
<dbReference type="STRING" id="765913.ThidrDRAFT_1161"/>
<dbReference type="AlphaFoldDB" id="G2DYP9"/>
<evidence type="ECO:0008006" key="5">
    <source>
        <dbReference type="Google" id="ProtNLM"/>
    </source>
</evidence>
<comment type="caution">
    <text evidence="3">The sequence shown here is derived from an EMBL/GenBank/DDBJ whole genome shotgun (WGS) entry which is preliminary data.</text>
</comment>
<feature type="transmembrane region" description="Helical" evidence="2">
    <location>
        <begin position="47"/>
        <end position="66"/>
    </location>
</feature>
<keyword evidence="2" id="KW-0472">Membrane</keyword>
<dbReference type="PATRIC" id="fig|765913.3.peg.1191"/>
<name>G2DYP9_9GAMM</name>
<keyword evidence="4" id="KW-1185">Reference proteome</keyword>
<reference evidence="3 4" key="1">
    <citation type="submission" date="2011-06" db="EMBL/GenBank/DDBJ databases">
        <title>The draft genome of Thiorhodococcus drewsii AZ1.</title>
        <authorList>
            <consortium name="US DOE Joint Genome Institute (JGI-PGF)"/>
            <person name="Lucas S."/>
            <person name="Han J."/>
            <person name="Lapidus A."/>
            <person name="Cheng J.-F."/>
            <person name="Goodwin L."/>
            <person name="Pitluck S."/>
            <person name="Peters L."/>
            <person name="Land M.L."/>
            <person name="Hauser L."/>
            <person name="Vogl K."/>
            <person name="Liu Z."/>
            <person name="Imhoff J."/>
            <person name="Thiel V."/>
            <person name="Frigaard N.-U."/>
            <person name="Bryant D.A."/>
            <person name="Woyke T.J."/>
        </authorList>
    </citation>
    <scope>NUCLEOTIDE SEQUENCE [LARGE SCALE GENOMIC DNA]</scope>
    <source>
        <strain evidence="3 4">AZ1</strain>
    </source>
</reference>